<dbReference type="EMBL" id="JAGGMQ010000001">
    <property type="protein sequence ID" value="MBP2167401.1"/>
    <property type="molecule type" value="Genomic_DNA"/>
</dbReference>
<evidence type="ECO:0000313" key="1">
    <source>
        <dbReference type="EMBL" id="MBP2167401.1"/>
    </source>
</evidence>
<reference evidence="1 2" key="1">
    <citation type="submission" date="2021-03" db="EMBL/GenBank/DDBJ databases">
        <authorList>
            <person name="D'Agostino P."/>
            <person name="Huntemann M."/>
            <person name="Clum A."/>
            <person name="Spunde A."/>
            <person name="Palaniappan K."/>
            <person name="Ritter S."/>
            <person name="Mikhailova N."/>
            <person name="Chen I.-M."/>
            <person name="Stamatis D."/>
            <person name="Reddy T."/>
            <person name="O'Malley R."/>
            <person name="Daum C."/>
            <person name="Shapiro N."/>
            <person name="Ivanova N."/>
            <person name="Kyrpides N."/>
            <person name="Woyke T."/>
        </authorList>
    </citation>
    <scope>NUCLEOTIDE SEQUENCE [LARGE SCALE GENOMIC DNA]</scope>
    <source>
        <strain evidence="1 2">WS4403</strain>
    </source>
</reference>
<keyword evidence="2" id="KW-1185">Reference proteome</keyword>
<proteinExistence type="predicted"/>
<gene>
    <name evidence="1" type="ORF">J2125_000593</name>
</gene>
<accession>A0ABS4P425</accession>
<dbReference type="Proteomes" id="UP001195624">
    <property type="component" value="Unassembled WGS sequence"/>
</dbReference>
<organism evidence="1 2">
    <name type="scientific">Winslowiella toletana</name>
    <dbReference type="NCBI Taxonomy" id="92490"/>
    <lineage>
        <taxon>Bacteria</taxon>
        <taxon>Pseudomonadati</taxon>
        <taxon>Pseudomonadota</taxon>
        <taxon>Gammaproteobacteria</taxon>
        <taxon>Enterobacterales</taxon>
        <taxon>Erwiniaceae</taxon>
        <taxon>Winslowiella</taxon>
    </lineage>
</organism>
<sequence length="50" mass="5523">MIRKKAVEESQTTALTPEQCKKIAADSRKAAARGSERLKKHLEAMNVKIG</sequence>
<dbReference type="RefSeq" id="WP_017800154.1">
    <property type="nucleotide sequence ID" value="NZ_JAGGMQ010000001.1"/>
</dbReference>
<protein>
    <submittedName>
        <fullName evidence="1">Uncharacterized protein</fullName>
    </submittedName>
</protein>
<evidence type="ECO:0000313" key="2">
    <source>
        <dbReference type="Proteomes" id="UP001195624"/>
    </source>
</evidence>
<name>A0ABS4P425_9GAMM</name>
<comment type="caution">
    <text evidence="1">The sequence shown here is derived from an EMBL/GenBank/DDBJ whole genome shotgun (WGS) entry which is preliminary data.</text>
</comment>
<reference evidence="2" key="2">
    <citation type="submission" date="2023-07" db="EMBL/GenBank/DDBJ databases">
        <title>Genome mining of underrepresented organisms for secondary metabolites.</title>
        <authorList>
            <person name="D'Agostino P.M."/>
        </authorList>
    </citation>
    <scope>NUCLEOTIDE SEQUENCE [LARGE SCALE GENOMIC DNA]</scope>
    <source>
        <strain evidence="2">WS4403</strain>
    </source>
</reference>